<reference evidence="3" key="1">
    <citation type="journal article" date="2014" name="Int. J. Syst. Evol. Microbiol.">
        <title>Complete genome of a new Firmicutes species belonging to the dominant human colonic microbiota ('Ruminococcus bicirculans') reveals two chromosomes and a selective capacity to utilize plant glucans.</title>
        <authorList>
            <consortium name="NISC Comparative Sequencing Program"/>
            <person name="Wegmann U."/>
            <person name="Louis P."/>
            <person name="Goesmann A."/>
            <person name="Henrissat B."/>
            <person name="Duncan S.H."/>
            <person name="Flint H.J."/>
        </authorList>
    </citation>
    <scope>NUCLEOTIDE SEQUENCE</scope>
    <source>
        <strain evidence="3">CECT 8869</strain>
    </source>
</reference>
<dbReference type="RefSeq" id="WP_179213212.1">
    <property type="nucleotide sequence ID" value="NZ_JAUKUC010000001.1"/>
</dbReference>
<evidence type="ECO:0000313" key="4">
    <source>
        <dbReference type="Proteomes" id="UP001168579"/>
    </source>
</evidence>
<keyword evidence="2" id="KW-0812">Transmembrane</keyword>
<proteinExistence type="predicted"/>
<name>A0ABT8RTD7_9FLAO</name>
<reference evidence="3" key="2">
    <citation type="submission" date="2023-06" db="EMBL/GenBank/DDBJ databases">
        <authorList>
            <person name="Lucena T."/>
            <person name="Sun Q."/>
        </authorList>
    </citation>
    <scope>NUCLEOTIDE SEQUENCE</scope>
    <source>
        <strain evidence="3">CECT 8869</strain>
    </source>
</reference>
<accession>A0ABT8RTD7</accession>
<evidence type="ECO:0000313" key="3">
    <source>
        <dbReference type="EMBL" id="MDO1514095.1"/>
    </source>
</evidence>
<keyword evidence="2" id="KW-1133">Transmembrane helix</keyword>
<organism evidence="3 4">
    <name type="scientific">Maribacter confluentis</name>
    <dbReference type="NCBI Taxonomy" id="1656093"/>
    <lineage>
        <taxon>Bacteria</taxon>
        <taxon>Pseudomonadati</taxon>
        <taxon>Bacteroidota</taxon>
        <taxon>Flavobacteriia</taxon>
        <taxon>Flavobacteriales</taxon>
        <taxon>Flavobacteriaceae</taxon>
        <taxon>Maribacter</taxon>
    </lineage>
</organism>
<evidence type="ECO:0000256" key="2">
    <source>
        <dbReference type="SAM" id="Phobius"/>
    </source>
</evidence>
<protein>
    <submittedName>
        <fullName evidence="3">Uncharacterized protein</fullName>
    </submittedName>
</protein>
<dbReference type="Proteomes" id="UP001168579">
    <property type="component" value="Unassembled WGS sequence"/>
</dbReference>
<dbReference type="EMBL" id="JAUKUC010000001">
    <property type="protein sequence ID" value="MDO1514095.1"/>
    <property type="molecule type" value="Genomic_DNA"/>
</dbReference>
<sequence length="48" mass="5704">MNNTIYIILAVVFALYLALTIINRNKSKSRKSKKFMGDYERKDKHKKN</sequence>
<comment type="caution">
    <text evidence="3">The sequence shown here is derived from an EMBL/GenBank/DDBJ whole genome shotgun (WGS) entry which is preliminary data.</text>
</comment>
<gene>
    <name evidence="3" type="ORF">Q2T41_15650</name>
</gene>
<feature type="region of interest" description="Disordered" evidence="1">
    <location>
        <begin position="27"/>
        <end position="48"/>
    </location>
</feature>
<keyword evidence="2" id="KW-0472">Membrane</keyword>
<keyword evidence="4" id="KW-1185">Reference proteome</keyword>
<feature type="transmembrane region" description="Helical" evidence="2">
    <location>
        <begin position="6"/>
        <end position="23"/>
    </location>
</feature>
<evidence type="ECO:0000256" key="1">
    <source>
        <dbReference type="SAM" id="MobiDB-lite"/>
    </source>
</evidence>